<feature type="binding site" evidence="7">
    <location>
        <begin position="335"/>
        <end position="342"/>
    </location>
    <ligand>
        <name>ATP</name>
        <dbReference type="ChEBI" id="CHEBI:30616"/>
    </ligand>
</feature>
<dbReference type="eggNOG" id="COG1193">
    <property type="taxonomic scope" value="Bacteria"/>
</dbReference>
<dbReference type="NCBIfam" id="TIGR01069">
    <property type="entry name" value="mutS2"/>
    <property type="match status" value="1"/>
</dbReference>
<gene>
    <name evidence="7" type="primary">mutS2</name>
    <name evidence="7" type="synonym">rqcU</name>
    <name evidence="10" type="ordered locus">Daes_1502</name>
</gene>
<dbReference type="PANTHER" id="PTHR48466:SF2">
    <property type="entry name" value="OS10G0509000 PROTEIN"/>
    <property type="match status" value="1"/>
</dbReference>
<dbReference type="PANTHER" id="PTHR48466">
    <property type="entry name" value="OS10G0509000 PROTEIN-RELATED"/>
    <property type="match status" value="1"/>
</dbReference>
<keyword evidence="7" id="KW-0255">Endonuclease</keyword>
<dbReference type="SUPFAM" id="SSF48334">
    <property type="entry name" value="DNA repair protein MutS, domain III"/>
    <property type="match status" value="1"/>
</dbReference>
<keyword evidence="8" id="KW-0175">Coiled coil</keyword>
<dbReference type="InterPro" id="IPR045076">
    <property type="entry name" value="MutS"/>
</dbReference>
<dbReference type="InterPro" id="IPR046893">
    <property type="entry name" value="MSSS"/>
</dbReference>
<dbReference type="EC" id="3.6.4.-" evidence="7"/>
<dbReference type="InterPro" id="IPR036063">
    <property type="entry name" value="Smr_dom_sf"/>
</dbReference>
<dbReference type="PIRSF" id="PIRSF005814">
    <property type="entry name" value="MutS_YshD"/>
    <property type="match status" value="1"/>
</dbReference>
<dbReference type="Proteomes" id="UP000002191">
    <property type="component" value="Chromosome"/>
</dbReference>
<dbReference type="Pfam" id="PF20297">
    <property type="entry name" value="MSSS"/>
    <property type="match status" value="1"/>
</dbReference>
<dbReference type="EC" id="3.1.-.-" evidence="7"/>
<keyword evidence="5 7" id="KW-0694">RNA-binding</keyword>
<dbReference type="GO" id="GO:0045910">
    <property type="term" value="P:negative regulation of DNA recombination"/>
    <property type="evidence" value="ECO:0007669"/>
    <property type="project" value="InterPro"/>
</dbReference>
<dbReference type="GO" id="GO:0019843">
    <property type="term" value="F:rRNA binding"/>
    <property type="evidence" value="ECO:0007669"/>
    <property type="project" value="UniProtKB-UniRule"/>
</dbReference>
<keyword evidence="6 7" id="KW-0238">DNA-binding</keyword>
<evidence type="ECO:0000256" key="5">
    <source>
        <dbReference type="ARBA" id="ARBA00022884"/>
    </source>
</evidence>
<dbReference type="KEGG" id="das:Daes_1502"/>
<dbReference type="PROSITE" id="PS00486">
    <property type="entry name" value="DNA_MISMATCH_REPAIR_2"/>
    <property type="match status" value="1"/>
</dbReference>
<evidence type="ECO:0000256" key="6">
    <source>
        <dbReference type="ARBA" id="ARBA00023125"/>
    </source>
</evidence>
<keyword evidence="4 7" id="KW-0067">ATP-binding</keyword>
<dbReference type="HAMAP" id="MF_00092">
    <property type="entry name" value="MutS2"/>
    <property type="match status" value="1"/>
</dbReference>
<dbReference type="Pfam" id="PF00488">
    <property type="entry name" value="MutS_V"/>
    <property type="match status" value="1"/>
</dbReference>
<dbReference type="Gene3D" id="3.40.50.300">
    <property type="entry name" value="P-loop containing nucleotide triphosphate hydrolases"/>
    <property type="match status" value="1"/>
</dbReference>
<dbReference type="OrthoDB" id="9808166at2"/>
<feature type="coiled-coil region" evidence="8">
    <location>
        <begin position="523"/>
        <end position="564"/>
    </location>
</feature>
<keyword evidence="11" id="KW-1185">Reference proteome</keyword>
<organism evidence="10 11">
    <name type="scientific">Pseudodesulfovibrio aespoeensis (strain ATCC 700646 / DSM 10631 / Aspo-2)</name>
    <name type="common">Desulfovibrio aespoeensis</name>
    <dbReference type="NCBI Taxonomy" id="643562"/>
    <lineage>
        <taxon>Bacteria</taxon>
        <taxon>Pseudomonadati</taxon>
        <taxon>Thermodesulfobacteriota</taxon>
        <taxon>Desulfovibrionia</taxon>
        <taxon>Desulfovibrionales</taxon>
        <taxon>Desulfovibrionaceae</taxon>
    </lineage>
</organism>
<dbReference type="SMART" id="SM00534">
    <property type="entry name" value="MUTSac"/>
    <property type="match status" value="1"/>
</dbReference>
<dbReference type="EMBL" id="CP002431">
    <property type="protein sequence ID" value="ADU62516.1"/>
    <property type="molecule type" value="Genomic_DNA"/>
</dbReference>
<reference evidence="11" key="1">
    <citation type="submission" date="2010-12" db="EMBL/GenBank/DDBJ databases">
        <title>Complete sequence of Desulfovibrio aespoeensis Aspo-2.</title>
        <authorList>
            <consortium name="US DOE Joint Genome Institute"/>
            <person name="Lucas S."/>
            <person name="Copeland A."/>
            <person name="Lapidus A."/>
            <person name="Cheng J.-F."/>
            <person name="Goodwin L."/>
            <person name="Pitluck S."/>
            <person name="Chertkov O."/>
            <person name="Misra M."/>
            <person name="Detter J.C."/>
            <person name="Han C."/>
            <person name="Tapia R."/>
            <person name="Land M."/>
            <person name="Hauser L."/>
            <person name="Kyrpides N."/>
            <person name="Ivanova N."/>
            <person name="Ovchinnikova G."/>
            <person name="Pedersen K."/>
            <person name="Jagevall S."/>
            <person name="Hazen T."/>
            <person name="Woyke T."/>
        </authorList>
    </citation>
    <scope>NUCLEOTIDE SEQUENCE [LARGE SCALE GENOMIC DNA]</scope>
    <source>
        <strain evidence="11">ATCC 700646 / DSM 10631 / Aspo-2</strain>
    </source>
</reference>
<reference evidence="10 11" key="2">
    <citation type="journal article" date="2014" name="Genome Announc.">
        <title>Complete Genome Sequence of the Subsurface, Mesophilic Sulfate-Reducing Bacterium Desulfovibrio aespoeensis Aspo-2.</title>
        <authorList>
            <person name="Pedersen K."/>
            <person name="Bengtsson A."/>
            <person name="Edlund J."/>
            <person name="Rabe L."/>
            <person name="Hazen T."/>
            <person name="Chakraborty R."/>
            <person name="Goodwin L."/>
            <person name="Shapiro N."/>
        </authorList>
    </citation>
    <scope>NUCLEOTIDE SEQUENCE [LARGE SCALE GENOMIC DNA]</scope>
    <source>
        <strain evidence="11">ATCC 700646 / DSM 10631 / Aspo-2</strain>
    </source>
</reference>
<dbReference type="InterPro" id="IPR000432">
    <property type="entry name" value="DNA_mismatch_repair_MutS_C"/>
</dbReference>
<evidence type="ECO:0000256" key="2">
    <source>
        <dbReference type="ARBA" id="ARBA00022741"/>
    </source>
</evidence>
<keyword evidence="3 7" id="KW-0378">Hydrolase</keyword>
<accession>E6VWL5</accession>
<feature type="domain" description="Smr" evidence="9">
    <location>
        <begin position="697"/>
        <end position="772"/>
    </location>
</feature>
<dbReference type="InterPro" id="IPR002625">
    <property type="entry name" value="Smr_dom"/>
</dbReference>
<keyword evidence="7" id="KW-0540">Nuclease</keyword>
<keyword evidence="1 7" id="KW-0699">rRNA-binding</keyword>
<comment type="similarity">
    <text evidence="7">Belongs to the DNA mismatch repair MutS family. MutS2 subfamily.</text>
</comment>
<protein>
    <recommendedName>
        <fullName evidence="7">Endonuclease MutS2</fullName>
        <ecNumber evidence="7">3.1.-.-</ecNumber>
    </recommendedName>
    <alternativeName>
        <fullName evidence="7">Ribosome-associated protein quality control-upstream factor</fullName>
        <shortName evidence="7">RQC-upstream factor</shortName>
        <shortName evidence="7">RqcU</shortName>
        <ecNumber evidence="7">3.6.4.-</ecNumber>
    </alternativeName>
</protein>
<evidence type="ECO:0000256" key="8">
    <source>
        <dbReference type="SAM" id="Coils"/>
    </source>
</evidence>
<dbReference type="PROSITE" id="PS51257">
    <property type="entry name" value="PROKAR_LIPOPROTEIN"/>
    <property type="match status" value="1"/>
</dbReference>
<comment type="subunit">
    <text evidence="7">Homodimer. Binds to stalled ribosomes, contacting rRNA.</text>
</comment>
<evidence type="ECO:0000259" key="9">
    <source>
        <dbReference type="PROSITE" id="PS50828"/>
    </source>
</evidence>
<dbReference type="GO" id="GO:0004519">
    <property type="term" value="F:endonuclease activity"/>
    <property type="evidence" value="ECO:0007669"/>
    <property type="project" value="UniProtKB-UniRule"/>
</dbReference>
<dbReference type="GO" id="GO:0006298">
    <property type="term" value="P:mismatch repair"/>
    <property type="evidence" value="ECO:0007669"/>
    <property type="project" value="InterPro"/>
</dbReference>
<feature type="coiled-coil region" evidence="8">
    <location>
        <begin position="228"/>
        <end position="255"/>
    </location>
</feature>
<dbReference type="GO" id="GO:0140664">
    <property type="term" value="F:ATP-dependent DNA damage sensor activity"/>
    <property type="evidence" value="ECO:0007669"/>
    <property type="project" value="InterPro"/>
</dbReference>
<evidence type="ECO:0000256" key="1">
    <source>
        <dbReference type="ARBA" id="ARBA00022730"/>
    </source>
</evidence>
<dbReference type="GO" id="GO:0043023">
    <property type="term" value="F:ribosomal large subunit binding"/>
    <property type="evidence" value="ECO:0007669"/>
    <property type="project" value="UniProtKB-UniRule"/>
</dbReference>
<comment type="function">
    <text evidence="7">Acts as a ribosome collision sensor, splitting the ribosome into its 2 subunits. Detects stalled/collided 70S ribosomes which it binds and splits by an ATP-hydrolysis driven conformational change. Acts upstream of the ribosome quality control system (RQC), a ribosome-associated complex that mediates the extraction of incompletely synthesized nascent chains from stalled ribosomes and their subsequent degradation. Probably generates substrates for RQC.</text>
</comment>
<dbReference type="PROSITE" id="PS50828">
    <property type="entry name" value="SMR"/>
    <property type="match status" value="1"/>
</dbReference>
<dbReference type="STRING" id="643562.Daes_1502"/>
<dbReference type="HOGENOM" id="CLU_011252_2_1_7"/>
<dbReference type="InterPro" id="IPR036187">
    <property type="entry name" value="DNA_mismatch_repair_MutS_sf"/>
</dbReference>
<dbReference type="InterPro" id="IPR005747">
    <property type="entry name" value="MutS2"/>
</dbReference>
<dbReference type="Pfam" id="PF01713">
    <property type="entry name" value="Smr"/>
    <property type="match status" value="1"/>
</dbReference>
<dbReference type="SUPFAM" id="SSF52540">
    <property type="entry name" value="P-loop containing nucleoside triphosphate hydrolases"/>
    <property type="match status" value="1"/>
</dbReference>
<dbReference type="SMART" id="SM00463">
    <property type="entry name" value="SMR"/>
    <property type="match status" value="1"/>
</dbReference>
<keyword evidence="2 7" id="KW-0547">Nucleotide-binding</keyword>
<dbReference type="GO" id="GO:0016887">
    <property type="term" value="F:ATP hydrolysis activity"/>
    <property type="evidence" value="ECO:0007669"/>
    <property type="project" value="InterPro"/>
</dbReference>
<evidence type="ECO:0000313" key="10">
    <source>
        <dbReference type="EMBL" id="ADU62516.1"/>
    </source>
</evidence>
<evidence type="ECO:0000256" key="7">
    <source>
        <dbReference type="HAMAP-Rule" id="MF_00092"/>
    </source>
</evidence>
<dbReference type="GO" id="GO:0030983">
    <property type="term" value="F:mismatched DNA binding"/>
    <property type="evidence" value="ECO:0007669"/>
    <property type="project" value="InterPro"/>
</dbReference>
<comment type="function">
    <text evidence="7">Endonuclease that is involved in the suppression of homologous recombination and thus may have a key role in the control of bacterial genetic diversity.</text>
</comment>
<dbReference type="Gene3D" id="3.30.1370.110">
    <property type="match status" value="1"/>
</dbReference>
<name>E6VWL5_PSEA9</name>
<evidence type="ECO:0000256" key="3">
    <source>
        <dbReference type="ARBA" id="ARBA00022801"/>
    </source>
</evidence>
<dbReference type="InterPro" id="IPR007696">
    <property type="entry name" value="DNA_mismatch_repair_MutS_core"/>
</dbReference>
<dbReference type="InterPro" id="IPR027417">
    <property type="entry name" value="P-loop_NTPase"/>
</dbReference>
<dbReference type="SMART" id="SM00533">
    <property type="entry name" value="MUTSd"/>
    <property type="match status" value="1"/>
</dbReference>
<sequence>MESRSFQVLEFPKILGALAGFAVSGAGTSACLKLHPFKELDEIREALVLYGQAAAWVVESSFVMRAFPELGGLFAYLEGPGNALDQDDLFALKQVLDVAGEARQSLEKFQDRGWDILGRTLFAYAWPSRTVSGIGRCLDPEGSIRDASSPELLAVRQEIRAIHQRCTKRVKDFILAENLGQALQDEFMTISSDRYVLPFKANYKNKTKGIIHDYSQTGETCYFEPMFLVETNNRLQELKREEREEEYKILKYLTELVRQEQEGVLGAYSGLVTLDVLMAKVALGRAIQGRAIEVEREGEPRLVRARHPLLALTDTAVQPVDIELLAGHKALIISGGNAGGKTVCLKTLGLIALMTFAGLPVPVAEGSVLPLWTDIFVVMGDEQSLEENVSTFTAQIKYLCRVWDQIGRRTLFILDEFGAGTDPTQGAALAQAVIDNLVEREATSIIATHFPALKAYAMAADSVRAASVLFDPGTKKPLFRLAYDQVGASIALDVAREHGLPRTILERAERYLLLEGSDTSSVLDRLNEMAVKREQELDAVRAEREKLEHKRDKLEARFEKERARVLKDIQAQAQAIVRQWQADKLGRKETRKKLAEVRERVLEMGPNPTAGTGNTAGDGDLSFADIVPGLKVSYPAWNKSGTVIEVNVRKRQAKVDIGGVAMWIKAENLGPVEKSGEPLARAEVVSSGPPSELVVEVDIRGNRADMALSMLERAMDDALRKGAGKMEIIHGRGTGALRREVHDFLGHYPAVAEFSIANEERGGDGMTEVTLK</sequence>
<evidence type="ECO:0000256" key="4">
    <source>
        <dbReference type="ARBA" id="ARBA00022840"/>
    </source>
</evidence>
<dbReference type="GO" id="GO:0005524">
    <property type="term" value="F:ATP binding"/>
    <property type="evidence" value="ECO:0007669"/>
    <property type="project" value="UniProtKB-UniRule"/>
</dbReference>
<proteinExistence type="inferred from homology"/>
<dbReference type="AlphaFoldDB" id="E6VWL5"/>
<dbReference type="GO" id="GO:0072344">
    <property type="term" value="P:rescue of stalled ribosome"/>
    <property type="evidence" value="ECO:0007669"/>
    <property type="project" value="UniProtKB-UniRule"/>
</dbReference>
<evidence type="ECO:0000313" key="11">
    <source>
        <dbReference type="Proteomes" id="UP000002191"/>
    </source>
</evidence>
<dbReference type="RefSeq" id="WP_013514443.1">
    <property type="nucleotide sequence ID" value="NC_014844.1"/>
</dbReference>